<evidence type="ECO:0000256" key="7">
    <source>
        <dbReference type="ARBA" id="ARBA00022927"/>
    </source>
</evidence>
<feature type="domain" description="T2SS protein K second SAM-like" evidence="12">
    <location>
        <begin position="196"/>
        <end position="241"/>
    </location>
</feature>
<keyword evidence="5 10" id="KW-0997">Cell inner membrane</keyword>
<gene>
    <name evidence="14" type="ORF">Ga0080574_TMP3706</name>
</gene>
<dbReference type="NCBIfam" id="NF037980">
    <property type="entry name" value="T2SS_GspK"/>
    <property type="match status" value="1"/>
</dbReference>
<protein>
    <recommendedName>
        <fullName evidence="10">Type II secretion system protein K</fullName>
    </recommendedName>
</protein>
<evidence type="ECO:0000256" key="1">
    <source>
        <dbReference type="ARBA" id="ARBA00004533"/>
    </source>
</evidence>
<evidence type="ECO:0000256" key="5">
    <source>
        <dbReference type="ARBA" id="ARBA00022519"/>
    </source>
</evidence>
<evidence type="ECO:0000313" key="15">
    <source>
        <dbReference type="Proteomes" id="UP000187059"/>
    </source>
</evidence>
<keyword evidence="15" id="KW-1185">Reference proteome</keyword>
<dbReference type="STRING" id="1250539.Ga0080574_TMP3706"/>
<feature type="region of interest" description="Disordered" evidence="11">
    <location>
        <begin position="240"/>
        <end position="260"/>
    </location>
</feature>
<evidence type="ECO:0000256" key="6">
    <source>
        <dbReference type="ARBA" id="ARBA00022692"/>
    </source>
</evidence>
<comment type="subcellular location">
    <subcellularLocation>
        <location evidence="1 10">Cell inner membrane</location>
    </subcellularLocation>
</comment>
<evidence type="ECO:0000256" key="8">
    <source>
        <dbReference type="ARBA" id="ARBA00022989"/>
    </source>
</evidence>
<dbReference type="GO" id="GO:0009306">
    <property type="term" value="P:protein secretion"/>
    <property type="evidence" value="ECO:0007669"/>
    <property type="project" value="InterPro"/>
</dbReference>
<dbReference type="Pfam" id="PF21687">
    <property type="entry name" value="T2SSK_1st"/>
    <property type="match status" value="1"/>
</dbReference>
<evidence type="ECO:0000256" key="10">
    <source>
        <dbReference type="PIRNR" id="PIRNR002786"/>
    </source>
</evidence>
<feature type="domain" description="T2SS protein K first SAM-like" evidence="13">
    <location>
        <begin position="98"/>
        <end position="192"/>
    </location>
</feature>
<proteinExistence type="inferred from homology"/>
<dbReference type="PIRSF" id="PIRSF002786">
    <property type="entry name" value="XcpX"/>
    <property type="match status" value="1"/>
</dbReference>
<dbReference type="Proteomes" id="UP000187059">
    <property type="component" value="Chromosome"/>
</dbReference>
<dbReference type="InterPro" id="IPR038072">
    <property type="entry name" value="GspK_central_sf"/>
</dbReference>
<keyword evidence="9 10" id="KW-0472">Membrane</keyword>
<dbReference type="GO" id="GO:0005886">
    <property type="term" value="C:plasma membrane"/>
    <property type="evidence" value="ECO:0007669"/>
    <property type="project" value="UniProtKB-SubCell"/>
</dbReference>
<keyword evidence="6" id="KW-0812">Transmembrane</keyword>
<dbReference type="KEGG" id="paby:Ga0080574_TMP3706"/>
<dbReference type="EMBL" id="CP015093">
    <property type="protein sequence ID" value="APZ54040.1"/>
    <property type="molecule type" value="Genomic_DNA"/>
</dbReference>
<dbReference type="Gene3D" id="3.30.1300.30">
    <property type="entry name" value="GSPII I/J protein-like"/>
    <property type="match status" value="1"/>
</dbReference>
<keyword evidence="7" id="KW-0653">Protein transport</keyword>
<dbReference type="Gene3D" id="1.10.40.60">
    <property type="entry name" value="EpsJ-like"/>
    <property type="match status" value="2"/>
</dbReference>
<dbReference type="OrthoDB" id="7860673at2"/>
<evidence type="ECO:0000256" key="11">
    <source>
        <dbReference type="SAM" id="MobiDB-lite"/>
    </source>
</evidence>
<evidence type="ECO:0000313" key="14">
    <source>
        <dbReference type="EMBL" id="APZ54040.1"/>
    </source>
</evidence>
<keyword evidence="8" id="KW-1133">Transmembrane helix</keyword>
<dbReference type="InterPro" id="IPR045584">
    <property type="entry name" value="Pilin-like"/>
</dbReference>
<dbReference type="Pfam" id="PF03934">
    <property type="entry name" value="T2SSK"/>
    <property type="match status" value="1"/>
</dbReference>
<evidence type="ECO:0000256" key="2">
    <source>
        <dbReference type="ARBA" id="ARBA00007246"/>
    </source>
</evidence>
<accession>A0A1P8UXB9</accession>
<dbReference type="PANTHER" id="PTHR38831">
    <property type="entry name" value="TYPE II SECRETION SYSTEM PROTEIN K"/>
    <property type="match status" value="1"/>
</dbReference>
<keyword evidence="4 10" id="KW-1003">Cell membrane</keyword>
<dbReference type="AlphaFoldDB" id="A0A1P8UXB9"/>
<dbReference type="PANTHER" id="PTHR38831:SF1">
    <property type="entry name" value="TYPE II SECRETION SYSTEM PROTEIN K-RELATED"/>
    <property type="match status" value="1"/>
</dbReference>
<dbReference type="SUPFAM" id="SSF54523">
    <property type="entry name" value="Pili subunits"/>
    <property type="match status" value="1"/>
</dbReference>
<dbReference type="SUPFAM" id="SSF158544">
    <property type="entry name" value="GspK insert domain-like"/>
    <property type="match status" value="1"/>
</dbReference>
<dbReference type="RefSeq" id="WP_076703183.1">
    <property type="nucleotide sequence ID" value="NZ_CP015093.1"/>
</dbReference>
<dbReference type="InterPro" id="IPR049179">
    <property type="entry name" value="T2SSK_SAM-like_2nd"/>
</dbReference>
<evidence type="ECO:0000256" key="9">
    <source>
        <dbReference type="ARBA" id="ARBA00023136"/>
    </source>
</evidence>
<name>A0A1P8UXB9_9RHOB</name>
<keyword evidence="3 10" id="KW-0813">Transport</keyword>
<evidence type="ECO:0000256" key="3">
    <source>
        <dbReference type="ARBA" id="ARBA00022448"/>
    </source>
</evidence>
<evidence type="ECO:0000259" key="13">
    <source>
        <dbReference type="Pfam" id="PF21687"/>
    </source>
</evidence>
<organism evidence="14 15">
    <name type="scientific">Salipiger abyssi</name>
    <dbReference type="NCBI Taxonomy" id="1250539"/>
    <lineage>
        <taxon>Bacteria</taxon>
        <taxon>Pseudomonadati</taxon>
        <taxon>Pseudomonadota</taxon>
        <taxon>Alphaproteobacteria</taxon>
        <taxon>Rhodobacterales</taxon>
        <taxon>Roseobacteraceae</taxon>
        <taxon>Salipiger</taxon>
    </lineage>
</organism>
<sequence length="312" mass="33326">MRGERGFVLVNALLIVAALSAMAVFLLARAEGARARLQTGLDAEQIELDLDAFEALAQQVIARDAPLVDHFGEAWAETEYNVPLARGQVAGRLSDLQGRFNLNWLANPDNALAQAAFDRLLDRLGVTASVGEALRAVLQPGGPEDRAPYLLRDPQEVPLGGAVMMLSQLRDLPGFPEAAFARLRPYIAVLPAGSRLNVNTAPPEVLAAFLPDLSRTALGAVLSRRETEPFRSTDAFLSAAGRTPADARPEGTPAPAGAEDSLIEDAITVASRYFGIESTATLGTQSASRTALLERRGAAELPVIAWRITTWP</sequence>
<dbReference type="InterPro" id="IPR005628">
    <property type="entry name" value="GspK"/>
</dbReference>
<evidence type="ECO:0000259" key="12">
    <source>
        <dbReference type="Pfam" id="PF03934"/>
    </source>
</evidence>
<evidence type="ECO:0000256" key="4">
    <source>
        <dbReference type="ARBA" id="ARBA00022475"/>
    </source>
</evidence>
<dbReference type="InterPro" id="IPR049031">
    <property type="entry name" value="T2SSK_SAM-like_1st"/>
</dbReference>
<comment type="similarity">
    <text evidence="2 10">Belongs to the GSP K family.</text>
</comment>
<reference evidence="14 15" key="1">
    <citation type="submission" date="2016-04" db="EMBL/GenBank/DDBJ databases">
        <title>Deep-sea bacteria in the southern Pacific.</title>
        <authorList>
            <person name="Tang K."/>
        </authorList>
    </citation>
    <scope>NUCLEOTIDE SEQUENCE [LARGE SCALE GENOMIC DNA]</scope>
    <source>
        <strain evidence="14 15">JLT2014</strain>
    </source>
</reference>